<organism evidence="2 3">
    <name type="scientific">Pristionchus fissidentatus</name>
    <dbReference type="NCBI Taxonomy" id="1538716"/>
    <lineage>
        <taxon>Eukaryota</taxon>
        <taxon>Metazoa</taxon>
        <taxon>Ecdysozoa</taxon>
        <taxon>Nematoda</taxon>
        <taxon>Chromadorea</taxon>
        <taxon>Rhabditida</taxon>
        <taxon>Rhabditina</taxon>
        <taxon>Diplogasteromorpha</taxon>
        <taxon>Diplogasteroidea</taxon>
        <taxon>Neodiplogasteridae</taxon>
        <taxon>Pristionchus</taxon>
    </lineage>
</organism>
<keyword evidence="1" id="KW-0175">Coiled coil</keyword>
<feature type="coiled-coil region" evidence="1">
    <location>
        <begin position="40"/>
        <end position="67"/>
    </location>
</feature>
<sequence>MTKSTSETREAEEAETTEIFERMLTRITLSSSQMDNSKELIRMHMQLESMEDKLEYLQKENQDLKERLLNTALHANKMNHRAESQGADSLGMIEDEYAHNTGNFTVAISKFIAEIPWSTPLTNFG</sequence>
<proteinExistence type="predicted"/>
<protein>
    <submittedName>
        <fullName evidence="2">Uncharacterized protein</fullName>
    </submittedName>
</protein>
<evidence type="ECO:0000256" key="1">
    <source>
        <dbReference type="SAM" id="Coils"/>
    </source>
</evidence>
<accession>A0AAV5VGE0</accession>
<gene>
    <name evidence="2" type="ORF">PFISCL1PPCAC_8499</name>
</gene>
<feature type="non-terminal residue" evidence="2">
    <location>
        <position position="125"/>
    </location>
</feature>
<reference evidence="2" key="1">
    <citation type="submission" date="2023-10" db="EMBL/GenBank/DDBJ databases">
        <title>Genome assembly of Pristionchus species.</title>
        <authorList>
            <person name="Yoshida K."/>
            <person name="Sommer R.J."/>
        </authorList>
    </citation>
    <scope>NUCLEOTIDE SEQUENCE</scope>
    <source>
        <strain evidence="2">RS5133</strain>
    </source>
</reference>
<comment type="caution">
    <text evidence="2">The sequence shown here is derived from an EMBL/GenBank/DDBJ whole genome shotgun (WGS) entry which is preliminary data.</text>
</comment>
<dbReference type="AlphaFoldDB" id="A0AAV5VGE0"/>
<evidence type="ECO:0000313" key="3">
    <source>
        <dbReference type="Proteomes" id="UP001432322"/>
    </source>
</evidence>
<name>A0AAV5VGE0_9BILA</name>
<dbReference type="EMBL" id="BTSY01000003">
    <property type="protein sequence ID" value="GMT17202.1"/>
    <property type="molecule type" value="Genomic_DNA"/>
</dbReference>
<dbReference type="Proteomes" id="UP001432322">
    <property type="component" value="Unassembled WGS sequence"/>
</dbReference>
<evidence type="ECO:0000313" key="2">
    <source>
        <dbReference type="EMBL" id="GMT17202.1"/>
    </source>
</evidence>
<keyword evidence="3" id="KW-1185">Reference proteome</keyword>